<reference evidence="7" key="1">
    <citation type="submission" date="2019-12" db="UniProtKB">
        <authorList>
            <consortium name="WormBaseParasite"/>
        </authorList>
    </citation>
    <scope>IDENTIFICATION</scope>
</reference>
<dbReference type="Gene3D" id="3.40.50.150">
    <property type="entry name" value="Vaccinia Virus protein VP39"/>
    <property type="match status" value="1"/>
</dbReference>
<keyword evidence="2" id="KW-0489">Methyltransferase</keyword>
<keyword evidence="3 4" id="KW-0808">Transferase</keyword>
<dbReference type="AlphaFoldDB" id="A0A5S6QPS8"/>
<dbReference type="PROSITE" id="PS00379">
    <property type="entry name" value="CDP_ALCOHOL_P_TRANSF"/>
    <property type="match status" value="1"/>
</dbReference>
<protein>
    <submittedName>
        <fullName evidence="7">Methyltransf_12 domain-containing protein</fullName>
    </submittedName>
</protein>
<dbReference type="InterPro" id="IPR013217">
    <property type="entry name" value="Methyltransf_12"/>
</dbReference>
<dbReference type="Pfam" id="PF08242">
    <property type="entry name" value="Methyltransf_12"/>
    <property type="match status" value="1"/>
</dbReference>
<dbReference type="InterPro" id="IPR043130">
    <property type="entry name" value="CDP-OH_PTrfase_TM_dom"/>
</dbReference>
<comment type="similarity">
    <text evidence="1">Belongs to the methyltransferase superfamily. METL family.</text>
</comment>
<evidence type="ECO:0000259" key="5">
    <source>
        <dbReference type="Pfam" id="PF08242"/>
    </source>
</evidence>
<proteinExistence type="inferred from homology"/>
<evidence type="ECO:0000313" key="6">
    <source>
        <dbReference type="Proteomes" id="UP000046395"/>
    </source>
</evidence>
<dbReference type="PANTHER" id="PTHR22809:SF5">
    <property type="entry name" value="TRNA N(3)-METHYLCYTIDINE METHYLTRANSFERASE METTL6"/>
    <property type="match status" value="1"/>
</dbReference>
<dbReference type="GO" id="GO:0016780">
    <property type="term" value="F:phosphotransferase activity, for other substituted phosphate groups"/>
    <property type="evidence" value="ECO:0007669"/>
    <property type="project" value="InterPro"/>
</dbReference>
<dbReference type="Pfam" id="PF01066">
    <property type="entry name" value="CDP-OH_P_transf"/>
    <property type="match status" value="1"/>
</dbReference>
<dbReference type="GO" id="GO:0032259">
    <property type="term" value="P:methylation"/>
    <property type="evidence" value="ECO:0007669"/>
    <property type="project" value="UniProtKB-KW"/>
</dbReference>
<dbReference type="InterPro" id="IPR000462">
    <property type="entry name" value="CDP-OH_P_trans"/>
</dbReference>
<dbReference type="Gene3D" id="1.20.120.1760">
    <property type="match status" value="1"/>
</dbReference>
<name>A0A5S6QPS8_TRIMR</name>
<evidence type="ECO:0000256" key="3">
    <source>
        <dbReference type="ARBA" id="ARBA00022679"/>
    </source>
</evidence>
<evidence type="ECO:0000256" key="4">
    <source>
        <dbReference type="RuleBase" id="RU003750"/>
    </source>
</evidence>
<dbReference type="GO" id="GO:0016020">
    <property type="term" value="C:membrane"/>
    <property type="evidence" value="ECO:0007669"/>
    <property type="project" value="InterPro"/>
</dbReference>
<dbReference type="InterPro" id="IPR029063">
    <property type="entry name" value="SAM-dependent_MTases_sf"/>
</dbReference>
<dbReference type="STRING" id="70415.A0A5S6QPS8"/>
<dbReference type="CDD" id="cd02440">
    <property type="entry name" value="AdoMet_MTases"/>
    <property type="match status" value="1"/>
</dbReference>
<evidence type="ECO:0000256" key="2">
    <source>
        <dbReference type="ARBA" id="ARBA00022603"/>
    </source>
</evidence>
<sequence length="417" mass="47448">MSTRANDGVAGNDGVSEFRKRKLERDAQRNWDRFYLRNSTVFFKDRHWARNELVEVMPDLASDEAKVLLECGCGVGNFAFPLLEYFPNLFIYACDFSPRAVQYVQSNKNFTESRITAFTADLTRDALSSFVPVNSVDVCTLVFVLSSIGLEQVDVVARNIWEVLKSTGSVFIRDYARDDYAQKRFGAHQKLAENFYVRQDGTRSYFFTKEGLSKAFVNNGFREASVTYIHKETVNRKDNVSVPRLFIQASCLLDAVDGYAARFFNQSSRFGAMLDMLTDRCTTLCLLCALAVLYPRQLLFFQLFAVLDISSHWLHMHSHDLHGSKSHKTVSPSTSWLLHQYYTSRAFLFFMCLGNEAFFWALYMAHFDAGPIVLGVRCVKVLACLSFPVALVKSGISVIHLVSAAKSIARFDVRHER</sequence>
<dbReference type="SUPFAM" id="SSF53335">
    <property type="entry name" value="S-adenosyl-L-methionine-dependent methyltransferases"/>
    <property type="match status" value="1"/>
</dbReference>
<evidence type="ECO:0000256" key="1">
    <source>
        <dbReference type="ARBA" id="ARBA00009725"/>
    </source>
</evidence>
<dbReference type="PANTHER" id="PTHR22809">
    <property type="entry name" value="METHYLTRANSFERASE-RELATED"/>
    <property type="match status" value="1"/>
</dbReference>
<organism evidence="6 7">
    <name type="scientific">Trichuris muris</name>
    <name type="common">Mouse whipworm</name>
    <dbReference type="NCBI Taxonomy" id="70415"/>
    <lineage>
        <taxon>Eukaryota</taxon>
        <taxon>Metazoa</taxon>
        <taxon>Ecdysozoa</taxon>
        <taxon>Nematoda</taxon>
        <taxon>Enoplea</taxon>
        <taxon>Dorylaimia</taxon>
        <taxon>Trichinellida</taxon>
        <taxon>Trichuridae</taxon>
        <taxon>Trichuris</taxon>
    </lineage>
</organism>
<dbReference type="InterPro" id="IPR048254">
    <property type="entry name" value="CDP_ALCOHOL_P_TRANSF_CS"/>
</dbReference>
<evidence type="ECO:0000313" key="7">
    <source>
        <dbReference type="WBParaSite" id="TMUE_2000009183.1"/>
    </source>
</evidence>
<keyword evidence="6" id="KW-1185">Reference proteome</keyword>
<feature type="domain" description="Methyltransferase type 12" evidence="5">
    <location>
        <begin position="69"/>
        <end position="168"/>
    </location>
</feature>
<dbReference type="WBParaSite" id="TMUE_2000009183.1">
    <property type="protein sequence ID" value="TMUE_2000009183.1"/>
    <property type="gene ID" value="WBGene00286304"/>
</dbReference>
<dbReference type="GO" id="GO:0008173">
    <property type="term" value="F:RNA methyltransferase activity"/>
    <property type="evidence" value="ECO:0007669"/>
    <property type="project" value="UniProtKB-ARBA"/>
</dbReference>
<dbReference type="GO" id="GO:0008757">
    <property type="term" value="F:S-adenosylmethionine-dependent methyltransferase activity"/>
    <property type="evidence" value="ECO:0007669"/>
    <property type="project" value="UniProtKB-ARBA"/>
</dbReference>
<dbReference type="GO" id="GO:0008654">
    <property type="term" value="P:phospholipid biosynthetic process"/>
    <property type="evidence" value="ECO:0007669"/>
    <property type="project" value="InterPro"/>
</dbReference>
<accession>A0A5S6QPS8</accession>
<comment type="similarity">
    <text evidence="4">Belongs to the CDP-alcohol phosphatidyltransferase class-I family.</text>
</comment>
<dbReference type="InterPro" id="IPR026113">
    <property type="entry name" value="METTL2/6/8-like"/>
</dbReference>
<dbReference type="Proteomes" id="UP000046395">
    <property type="component" value="Unassembled WGS sequence"/>
</dbReference>